<dbReference type="Gene3D" id="1.10.340.70">
    <property type="match status" value="1"/>
</dbReference>
<dbReference type="PANTHER" id="PTHR47331">
    <property type="entry name" value="PHD-TYPE DOMAIN-CONTAINING PROTEIN"/>
    <property type="match status" value="1"/>
</dbReference>
<proteinExistence type="predicted"/>
<evidence type="ECO:0000313" key="3">
    <source>
        <dbReference type="Proteomes" id="UP001497623"/>
    </source>
</evidence>
<sequence length="264" mass="30736">DYVTKPCKPHKLKLDSMWQRGPEFLYLPQSEWPVKKNVDFETLSDLKISSFICEANMEFNVFNIVDIERFSNFFKFIRAVCRVLSIYKLKSFNGVFVEPTGESLKITENFVIKEVQKSLGDWNDKYKCLGPSEQDGFIVVGQRISKWLKDNWNQDYFILLPATHPFTSLYISYLHYLDHAGIEITLAKLQSRFWVPGAIKLIRSIKKKCVYCRKIDESISGQSMGQVPNERMKPSPPFFHTATDLFGPLPIKDSVRRRVHGKCY</sequence>
<feature type="non-terminal residue" evidence="2">
    <location>
        <position position="1"/>
    </location>
</feature>
<dbReference type="InterPro" id="IPR041588">
    <property type="entry name" value="Integrase_H2C2"/>
</dbReference>
<dbReference type="AlphaFoldDB" id="A0AAV2RYT2"/>
<name>A0AAV2RYT2_MEGNR</name>
<dbReference type="EMBL" id="CAXKWB010034865">
    <property type="protein sequence ID" value="CAL4145480.1"/>
    <property type="molecule type" value="Genomic_DNA"/>
</dbReference>
<keyword evidence="3" id="KW-1185">Reference proteome</keyword>
<comment type="caution">
    <text evidence="2">The sequence shown here is derived from an EMBL/GenBank/DDBJ whole genome shotgun (WGS) entry which is preliminary data.</text>
</comment>
<protein>
    <recommendedName>
        <fullName evidence="1">Integrase zinc-binding domain-containing protein</fullName>
    </recommendedName>
</protein>
<feature type="non-terminal residue" evidence="2">
    <location>
        <position position="264"/>
    </location>
</feature>
<feature type="domain" description="Integrase zinc-binding" evidence="1">
    <location>
        <begin position="170"/>
        <end position="214"/>
    </location>
</feature>
<evidence type="ECO:0000313" key="2">
    <source>
        <dbReference type="EMBL" id="CAL4145480.1"/>
    </source>
</evidence>
<gene>
    <name evidence="2" type="ORF">MNOR_LOCUS29714</name>
</gene>
<dbReference type="Proteomes" id="UP001497623">
    <property type="component" value="Unassembled WGS sequence"/>
</dbReference>
<reference evidence="2 3" key="1">
    <citation type="submission" date="2024-05" db="EMBL/GenBank/DDBJ databases">
        <authorList>
            <person name="Wallberg A."/>
        </authorList>
    </citation>
    <scope>NUCLEOTIDE SEQUENCE [LARGE SCALE GENOMIC DNA]</scope>
</reference>
<evidence type="ECO:0000259" key="1">
    <source>
        <dbReference type="Pfam" id="PF17921"/>
    </source>
</evidence>
<dbReference type="Pfam" id="PF17921">
    <property type="entry name" value="Integrase_H2C2"/>
    <property type="match status" value="1"/>
</dbReference>
<organism evidence="2 3">
    <name type="scientific">Meganyctiphanes norvegica</name>
    <name type="common">Northern krill</name>
    <name type="synonym">Thysanopoda norvegica</name>
    <dbReference type="NCBI Taxonomy" id="48144"/>
    <lineage>
        <taxon>Eukaryota</taxon>
        <taxon>Metazoa</taxon>
        <taxon>Ecdysozoa</taxon>
        <taxon>Arthropoda</taxon>
        <taxon>Crustacea</taxon>
        <taxon>Multicrustacea</taxon>
        <taxon>Malacostraca</taxon>
        <taxon>Eumalacostraca</taxon>
        <taxon>Eucarida</taxon>
        <taxon>Euphausiacea</taxon>
        <taxon>Euphausiidae</taxon>
        <taxon>Meganyctiphanes</taxon>
    </lineage>
</organism>
<accession>A0AAV2RYT2</accession>